<keyword evidence="2" id="KW-0614">Plasmid</keyword>
<keyword evidence="1" id="KW-0812">Transmembrane</keyword>
<evidence type="ECO:0000256" key="1">
    <source>
        <dbReference type="SAM" id="Phobius"/>
    </source>
</evidence>
<organism evidence="2">
    <name type="scientific">Vibrio parahaemolyticus</name>
    <dbReference type="NCBI Taxonomy" id="670"/>
    <lineage>
        <taxon>Bacteria</taxon>
        <taxon>Pseudomonadati</taxon>
        <taxon>Pseudomonadota</taxon>
        <taxon>Gammaproteobacteria</taxon>
        <taxon>Vibrionales</taxon>
        <taxon>Vibrionaceae</taxon>
        <taxon>Vibrio</taxon>
    </lineage>
</organism>
<dbReference type="AlphaFoldDB" id="A0A1B1LRV6"/>
<reference evidence="2" key="1">
    <citation type="journal article" date="2016" name="Antimicrob. Agents Chemother.">
        <title>Genetic Characterization of a blaVEB-2-carrying plasmid in Vibrio parahaemolyticus.</title>
        <authorList>
            <person name="Li R."/>
            <person name="Ye L."/>
            <person name="Zheng Z."/>
            <person name="Chan E.W."/>
            <person name="Chen S."/>
        </authorList>
    </citation>
    <scope>NUCLEOTIDE SEQUENCE</scope>
    <source>
        <strain evidence="2">VPS92</strain>
        <plasmid evidence="2">pVPS92-VEB</plasmid>
    </source>
</reference>
<accession>A0A1B1LRV6</accession>
<feature type="transmembrane region" description="Helical" evidence="1">
    <location>
        <begin position="6"/>
        <end position="29"/>
    </location>
</feature>
<protein>
    <recommendedName>
        <fullName evidence="3">DNA topoisomerase type IA zn finger domain-containing protein</fullName>
    </recommendedName>
</protein>
<geneLocation type="plasmid" evidence="2">
    <name>pVPS92-VEB</name>
</geneLocation>
<name>A0A1B1LRV6_VIBPH</name>
<dbReference type="Gene3D" id="3.30.65.10">
    <property type="entry name" value="Bacterial Topoisomerase I, domain 1"/>
    <property type="match status" value="1"/>
</dbReference>
<keyword evidence="1" id="KW-0472">Membrane</keyword>
<evidence type="ECO:0000313" key="2">
    <source>
        <dbReference type="EMBL" id="ANS55762.1"/>
    </source>
</evidence>
<proteinExistence type="predicted"/>
<dbReference type="EMBL" id="KU356480">
    <property type="protein sequence ID" value="ANS55762.1"/>
    <property type="molecule type" value="Genomic_DNA"/>
</dbReference>
<sequence>MELDIAGFLAGQPFLVIAGLGIAFAVLVFNKVRTKGNAPKCPKCGLTMVTRIASKGKFEGKPFWGCVNHTKNGCTGFRKK</sequence>
<keyword evidence="1" id="KW-1133">Transmembrane helix</keyword>
<evidence type="ECO:0008006" key="3">
    <source>
        <dbReference type="Google" id="ProtNLM"/>
    </source>
</evidence>